<dbReference type="EnsemblPlants" id="QL03p067941:mrna">
    <property type="protein sequence ID" value="QL03p067941:mrna"/>
    <property type="gene ID" value="QL03p067941"/>
</dbReference>
<dbReference type="InterPro" id="IPR044974">
    <property type="entry name" value="Disease_R_plants"/>
</dbReference>
<dbReference type="SUPFAM" id="SSF52200">
    <property type="entry name" value="Toll/Interleukin receptor TIR domain"/>
    <property type="match status" value="1"/>
</dbReference>
<dbReference type="PANTHER" id="PTHR11017">
    <property type="entry name" value="LEUCINE-RICH REPEAT-CONTAINING PROTEIN"/>
    <property type="match status" value="1"/>
</dbReference>
<dbReference type="SMART" id="SM00382">
    <property type="entry name" value="AAA"/>
    <property type="match status" value="1"/>
</dbReference>
<reference evidence="7" key="2">
    <citation type="submission" date="2021-01" db="UniProtKB">
        <authorList>
            <consortium name="EnsemblPlants"/>
        </authorList>
    </citation>
    <scope>IDENTIFICATION</scope>
</reference>
<dbReference type="Proteomes" id="UP000594261">
    <property type="component" value="Chromosome 3"/>
</dbReference>
<dbReference type="InterPro" id="IPR000157">
    <property type="entry name" value="TIR_dom"/>
</dbReference>
<dbReference type="PRINTS" id="PR00364">
    <property type="entry name" value="DISEASERSIST"/>
</dbReference>
<feature type="region of interest" description="Disordered" evidence="5">
    <location>
        <begin position="195"/>
        <end position="258"/>
    </location>
</feature>
<dbReference type="InterPro" id="IPR003591">
    <property type="entry name" value="Leu-rich_rpt_typical-subtyp"/>
</dbReference>
<dbReference type="GO" id="GO:0051707">
    <property type="term" value="P:response to other organism"/>
    <property type="evidence" value="ECO:0007669"/>
    <property type="project" value="UniProtKB-ARBA"/>
</dbReference>
<dbReference type="InterPro" id="IPR042197">
    <property type="entry name" value="Apaf_helical"/>
</dbReference>
<dbReference type="InParanoid" id="A0A7N2LBA1"/>
<protein>
    <recommendedName>
        <fullName evidence="6">TIR domain-containing protein</fullName>
    </recommendedName>
</protein>
<reference evidence="7 8" key="1">
    <citation type="journal article" date="2016" name="G3 (Bethesda)">
        <title>First Draft Assembly and Annotation of the Genome of a California Endemic Oak Quercus lobata Nee (Fagaceae).</title>
        <authorList>
            <person name="Sork V.L."/>
            <person name="Fitz-Gibbon S.T."/>
            <person name="Puiu D."/>
            <person name="Crepeau M."/>
            <person name="Gugger P.F."/>
            <person name="Sherman R."/>
            <person name="Stevens K."/>
            <person name="Langley C.H."/>
            <person name="Pellegrini M."/>
            <person name="Salzberg S.L."/>
        </authorList>
    </citation>
    <scope>NUCLEOTIDE SEQUENCE [LARGE SCALE GENOMIC DNA]</scope>
    <source>
        <strain evidence="7 8">cv. SW786</strain>
    </source>
</reference>
<feature type="domain" description="TIR" evidence="6">
    <location>
        <begin position="19"/>
        <end position="154"/>
    </location>
</feature>
<dbReference type="SMART" id="SM00255">
    <property type="entry name" value="TIR"/>
    <property type="match status" value="1"/>
</dbReference>
<proteinExistence type="predicted"/>
<dbReference type="EMBL" id="LRBV02000003">
    <property type="status" value="NOT_ANNOTATED_CDS"/>
    <property type="molecule type" value="Genomic_DNA"/>
</dbReference>
<dbReference type="InterPro" id="IPR003593">
    <property type="entry name" value="AAA+_ATPase"/>
</dbReference>
<dbReference type="Gramene" id="QL03p067941:mrna">
    <property type="protein sequence ID" value="QL03p067941:mrna"/>
    <property type="gene ID" value="QL03p067941"/>
</dbReference>
<dbReference type="InterPro" id="IPR055414">
    <property type="entry name" value="LRR_R13L4/SHOC2-like"/>
</dbReference>
<feature type="compositionally biased region" description="Low complexity" evidence="5">
    <location>
        <begin position="195"/>
        <end position="207"/>
    </location>
</feature>
<evidence type="ECO:0000256" key="1">
    <source>
        <dbReference type="ARBA" id="ARBA00022614"/>
    </source>
</evidence>
<evidence type="ECO:0000256" key="5">
    <source>
        <dbReference type="SAM" id="MobiDB-lite"/>
    </source>
</evidence>
<dbReference type="OMA" id="HELPECI"/>
<dbReference type="Pfam" id="PF00931">
    <property type="entry name" value="NB-ARC"/>
    <property type="match status" value="1"/>
</dbReference>
<dbReference type="Gene3D" id="3.80.10.10">
    <property type="entry name" value="Ribonuclease Inhibitor"/>
    <property type="match status" value="3"/>
</dbReference>
<organism evidence="7 8">
    <name type="scientific">Quercus lobata</name>
    <name type="common">Valley oak</name>
    <dbReference type="NCBI Taxonomy" id="97700"/>
    <lineage>
        <taxon>Eukaryota</taxon>
        <taxon>Viridiplantae</taxon>
        <taxon>Streptophyta</taxon>
        <taxon>Embryophyta</taxon>
        <taxon>Tracheophyta</taxon>
        <taxon>Spermatophyta</taxon>
        <taxon>Magnoliopsida</taxon>
        <taxon>eudicotyledons</taxon>
        <taxon>Gunneridae</taxon>
        <taxon>Pentapetalae</taxon>
        <taxon>rosids</taxon>
        <taxon>fabids</taxon>
        <taxon>Fagales</taxon>
        <taxon>Fagaceae</taxon>
        <taxon>Quercus</taxon>
    </lineage>
</organism>
<dbReference type="PROSITE" id="PS50104">
    <property type="entry name" value="TIR"/>
    <property type="match status" value="1"/>
</dbReference>
<keyword evidence="8" id="KW-1185">Reference proteome</keyword>
<dbReference type="GO" id="GO:0007165">
    <property type="term" value="P:signal transduction"/>
    <property type="evidence" value="ECO:0007669"/>
    <property type="project" value="InterPro"/>
</dbReference>
<dbReference type="PANTHER" id="PTHR11017:SF385">
    <property type="entry name" value="DISEASE RESISTANCE PROTEIN (TIR-NBS-LRR CLASS)-RELATED"/>
    <property type="match status" value="1"/>
</dbReference>
<dbReference type="GO" id="GO:0006952">
    <property type="term" value="P:defense response"/>
    <property type="evidence" value="ECO:0007669"/>
    <property type="project" value="UniProtKB-KW"/>
</dbReference>
<dbReference type="SMART" id="SM00369">
    <property type="entry name" value="LRR_TYP"/>
    <property type="match status" value="6"/>
</dbReference>
<keyword evidence="4" id="KW-0520">NAD</keyword>
<dbReference type="InterPro" id="IPR027417">
    <property type="entry name" value="P-loop_NTPase"/>
</dbReference>
<dbReference type="InterPro" id="IPR035897">
    <property type="entry name" value="Toll_tir_struct_dom_sf"/>
</dbReference>
<dbReference type="Gene3D" id="3.40.50.300">
    <property type="entry name" value="P-loop containing nucleotide triphosphate hydrolases"/>
    <property type="match status" value="1"/>
</dbReference>
<dbReference type="GO" id="GO:0043531">
    <property type="term" value="F:ADP binding"/>
    <property type="evidence" value="ECO:0007669"/>
    <property type="project" value="InterPro"/>
</dbReference>
<dbReference type="Gene3D" id="1.10.8.430">
    <property type="entry name" value="Helical domain of apoptotic protease-activating factors"/>
    <property type="match status" value="1"/>
</dbReference>
<dbReference type="Pfam" id="PF23282">
    <property type="entry name" value="WHD_ROQ1"/>
    <property type="match status" value="1"/>
</dbReference>
<keyword evidence="2" id="KW-0677">Repeat</keyword>
<accession>A0A7N2LBA1</accession>
<dbReference type="FunCoup" id="A0A7N2LBA1">
    <property type="interactions" value="107"/>
</dbReference>
<evidence type="ECO:0000256" key="4">
    <source>
        <dbReference type="ARBA" id="ARBA00023027"/>
    </source>
</evidence>
<dbReference type="InterPro" id="IPR058192">
    <property type="entry name" value="WHD_ROQ1-like"/>
</dbReference>
<dbReference type="FunFam" id="3.40.50.10140:FF:000007">
    <property type="entry name" value="Disease resistance protein (TIR-NBS-LRR class)"/>
    <property type="match status" value="1"/>
</dbReference>
<evidence type="ECO:0000259" key="6">
    <source>
        <dbReference type="PROSITE" id="PS50104"/>
    </source>
</evidence>
<sequence length="1526" mass="173061">MEDHNNEDDAISSYEVSRLRWHVFLSFRGEDTRYPFINNLYTSLHNKGIRAFRDDDGLRRGDEIAPTLLDAIEESAASIVIISQNYADSRWCLEELSKICECKRLILPVFYQVDPSDVRKQRGPFFGKHFREHEEKGIEKEKVMKWRKAMETAGGKAGFVFKDKDIDRHILKGTFDRNPSVSTYCFDYIPPTQPTQSIPPSQSIPPILDVPPITQASPTSDAPSEPATPSEPAAPPALAAPEQPEPLHPPLRRSTRNIHKPPYLKSYHWNFITAISNEAQAKLIQLLVKRVLEELDSTPLDVAPYTVGLESRIEELMSLLDVRSNGVQVLGLYGVGGVGKTTLAKALYNKLVGSFEYLVFMKNDRENSEKDDDLVYLQNKLINHISPGKPPVFEVNSGISAIKEVVHEKRVLVIMDDIHNVRQLEVLIGRRDRFSEGSRIIITTRNRDVLPDHLVNGFYEVRELAFTEALQLFSFHALRREKPTERFMNLSKQMVSLTGGLPLALEVFGSFLFERWRIEEWKDALQKLRRIRPRNLQDVLKISYDGLDVQEQQIFLDIACLFIKMEIKREDILDALKGFGFRAEIAVTVLRARSLIKVFEDNSLWMHDQIRDMGRQIVLDESPVNPGKRSRLWDRDEIMTVLKAKKGTGFIEGIVLDFEGRPIVQDPSGERISRENLQRRPNLTSALTYAKEWCKKFLQDNAENEREVVLRTEPFESMDNLRLLQINHVRLEGKYKYLPAGLKWLQWKECPLKTLPSDFCPGELAVLDLSRSRIEKVWGLYTSKVAKNLMVMNLSRCYNLAAIPDLSGNHALEKLILEGCKKLTKIHESLGNRSTLLHLNLRECSNLIEFPTDISGLKNLEILILSDCSKLKELPMNIGSMKSLKELLVDKTAIAMLPESIFRLTKLEKIDLNHCQFLRTLPNCIGKLSSLKELSLNDSAIEEIPDSVGSLSNLEILSLMWCGSLTAIPNSVGRLISLTKLLINGSAIKELPISVDSLSYLKELSVGNCKDLNKLPDSIEGLASMVELQLDGTPITYLPDQVGALKMLRKLEMRNCKKLRFLPESIGSLLALTTLNLFGANISELPESIGMLENLILLRLNKCTQLCKLPSSIGNLKSLHHLWMEETAVIELPESFGMLSSLMILKMAKKPYIELSGNSVPNSIEFPTSFSNLCSLVELNARAWKLCGKIPDDFEKLSSLESLNLGYNNFFSLPSSLTGLFNLKELLLPYCKELKSLPPLPSNLEVVNVANCTALESVSDLSNLERLQELNLANCEKVVDIPGLECLKSLTRLHMCGCKACSSTVKRRLSKVCLRNIRTLSMPGSRIPDWFREGVRFSERKNLKIKGVIICVVVSLDHQILDDLRDQLPIIAGIEAILVKMNKPLFSTMLKLEGVPKTHEDHLYLCRFPDCHPIVSKLKDGYEINVIEHDPPMIKGLQLKRSGIYLVFEGDDDYEGDEESLDESQLSISEKLSKFFSCLEEEDHTSQSDCVVESQVQAIEEEEEEREISEPVWWDFLRPLQRCFCL</sequence>
<keyword evidence="3" id="KW-0611">Plant defense</keyword>
<evidence type="ECO:0000313" key="7">
    <source>
        <dbReference type="EnsemblPlants" id="QL03p067941:mrna"/>
    </source>
</evidence>
<dbReference type="SUPFAM" id="SSF52058">
    <property type="entry name" value="L domain-like"/>
    <property type="match status" value="2"/>
</dbReference>
<dbReference type="Pfam" id="PF23598">
    <property type="entry name" value="LRR_14"/>
    <property type="match status" value="1"/>
</dbReference>
<keyword evidence="1" id="KW-0433">Leucine-rich repeat</keyword>
<dbReference type="SUPFAM" id="SSF52540">
    <property type="entry name" value="P-loop containing nucleoside triphosphate hydrolases"/>
    <property type="match status" value="1"/>
</dbReference>
<evidence type="ECO:0000256" key="2">
    <source>
        <dbReference type="ARBA" id="ARBA00022737"/>
    </source>
</evidence>
<dbReference type="Gene3D" id="3.40.50.10140">
    <property type="entry name" value="Toll/interleukin-1 receptor homology (TIR) domain"/>
    <property type="match status" value="1"/>
</dbReference>
<name>A0A7N2LBA1_QUELO</name>
<feature type="compositionally biased region" description="Low complexity" evidence="5">
    <location>
        <begin position="216"/>
        <end position="242"/>
    </location>
</feature>
<dbReference type="InterPro" id="IPR002182">
    <property type="entry name" value="NB-ARC"/>
</dbReference>
<dbReference type="InterPro" id="IPR032675">
    <property type="entry name" value="LRR_dom_sf"/>
</dbReference>
<evidence type="ECO:0000313" key="8">
    <source>
        <dbReference type="Proteomes" id="UP000594261"/>
    </source>
</evidence>
<dbReference type="Pfam" id="PF01582">
    <property type="entry name" value="TIR"/>
    <property type="match status" value="1"/>
</dbReference>
<evidence type="ECO:0000256" key="3">
    <source>
        <dbReference type="ARBA" id="ARBA00022821"/>
    </source>
</evidence>